<evidence type="ECO:0000256" key="1">
    <source>
        <dbReference type="SAM" id="MobiDB-lite"/>
    </source>
</evidence>
<gene>
    <name evidence="2" type="ORF">C8Q71DRAFT_859909</name>
</gene>
<organism evidence="2 3">
    <name type="scientific">Rhodofomes roseus</name>
    <dbReference type="NCBI Taxonomy" id="34475"/>
    <lineage>
        <taxon>Eukaryota</taxon>
        <taxon>Fungi</taxon>
        <taxon>Dikarya</taxon>
        <taxon>Basidiomycota</taxon>
        <taxon>Agaricomycotina</taxon>
        <taxon>Agaricomycetes</taxon>
        <taxon>Polyporales</taxon>
        <taxon>Rhodofomes</taxon>
    </lineage>
</organism>
<protein>
    <recommendedName>
        <fullName evidence="4">C2H2-type domain-containing protein</fullName>
    </recommendedName>
</protein>
<evidence type="ECO:0008006" key="4">
    <source>
        <dbReference type="Google" id="ProtNLM"/>
    </source>
</evidence>
<feature type="compositionally biased region" description="Basic and acidic residues" evidence="1">
    <location>
        <begin position="88"/>
        <end position="99"/>
    </location>
</feature>
<accession>A0ABQ8KAS7</accession>
<sequence length="280" mass="31574">MDLHSADVQILQLAECQQTASDTWQWTRQYARSGPTKGADQAQATTKELTLLIPGYLIHPLSPHIIELARADEVGDPTRPSGQQGEASEQHTNMESDKSSRVQTTWSYIASVLHDALDVTWDALGSDSEELMVDVAMLPVLETRQLPYMSRRSPTSELTFVVVNLPAHLTVEKKSGSTTVTCFICGKMQTIAQMRNHVGRHLLYALRDISHLKPHKIEQLLNMHVLRAEEEQMKINCEDFNIPDSDYIKFIREELQIEQKRGRGQSKIVKEPHLKAPKAG</sequence>
<proteinExistence type="predicted"/>
<keyword evidence="3" id="KW-1185">Reference proteome</keyword>
<evidence type="ECO:0000313" key="3">
    <source>
        <dbReference type="Proteomes" id="UP000814176"/>
    </source>
</evidence>
<dbReference type="RefSeq" id="XP_047776905.1">
    <property type="nucleotide sequence ID" value="XM_047927722.1"/>
</dbReference>
<evidence type="ECO:0000313" key="2">
    <source>
        <dbReference type="EMBL" id="KAH9834249.1"/>
    </source>
</evidence>
<name>A0ABQ8KAS7_9APHY</name>
<feature type="region of interest" description="Disordered" evidence="1">
    <location>
        <begin position="74"/>
        <end position="99"/>
    </location>
</feature>
<feature type="region of interest" description="Disordered" evidence="1">
    <location>
        <begin position="260"/>
        <end position="280"/>
    </location>
</feature>
<comment type="caution">
    <text evidence="2">The sequence shown here is derived from an EMBL/GenBank/DDBJ whole genome shotgun (WGS) entry which is preliminary data.</text>
</comment>
<dbReference type="GeneID" id="72008454"/>
<reference evidence="2 3" key="1">
    <citation type="journal article" date="2021" name="Environ. Microbiol.">
        <title>Gene family expansions and transcriptome signatures uncover fungal adaptations to wood decay.</title>
        <authorList>
            <person name="Hage H."/>
            <person name="Miyauchi S."/>
            <person name="Viragh M."/>
            <person name="Drula E."/>
            <person name="Min B."/>
            <person name="Chaduli D."/>
            <person name="Navarro D."/>
            <person name="Favel A."/>
            <person name="Norest M."/>
            <person name="Lesage-Meessen L."/>
            <person name="Balint B."/>
            <person name="Merenyi Z."/>
            <person name="de Eugenio L."/>
            <person name="Morin E."/>
            <person name="Martinez A.T."/>
            <person name="Baldrian P."/>
            <person name="Stursova M."/>
            <person name="Martinez M.J."/>
            <person name="Novotny C."/>
            <person name="Magnuson J.K."/>
            <person name="Spatafora J.W."/>
            <person name="Maurice S."/>
            <person name="Pangilinan J."/>
            <person name="Andreopoulos W."/>
            <person name="LaButti K."/>
            <person name="Hundley H."/>
            <person name="Na H."/>
            <person name="Kuo A."/>
            <person name="Barry K."/>
            <person name="Lipzen A."/>
            <person name="Henrissat B."/>
            <person name="Riley R."/>
            <person name="Ahrendt S."/>
            <person name="Nagy L.G."/>
            <person name="Grigoriev I.V."/>
            <person name="Martin F."/>
            <person name="Rosso M.N."/>
        </authorList>
    </citation>
    <scope>NUCLEOTIDE SEQUENCE [LARGE SCALE GENOMIC DNA]</scope>
    <source>
        <strain evidence="2 3">CIRM-BRFM 1785</strain>
    </source>
</reference>
<dbReference type="EMBL" id="JADCUA010000016">
    <property type="protein sequence ID" value="KAH9834249.1"/>
    <property type="molecule type" value="Genomic_DNA"/>
</dbReference>
<dbReference type="Proteomes" id="UP000814176">
    <property type="component" value="Unassembled WGS sequence"/>
</dbReference>